<comment type="caution">
    <text evidence="3">The sequence shown here is derived from an EMBL/GenBank/DDBJ whole genome shotgun (WGS) entry which is preliminary data.</text>
</comment>
<dbReference type="GO" id="GO:0005524">
    <property type="term" value="F:ATP binding"/>
    <property type="evidence" value="ECO:0007669"/>
    <property type="project" value="UniProtKB-KW"/>
</dbReference>
<dbReference type="EMBL" id="RBZV01000004">
    <property type="protein sequence ID" value="RKP48270.1"/>
    <property type="molecule type" value="Genomic_DNA"/>
</dbReference>
<name>A0A494XCE6_9BURK</name>
<evidence type="ECO:0000313" key="4">
    <source>
        <dbReference type="Proteomes" id="UP000280434"/>
    </source>
</evidence>
<feature type="domain" description="ORC1/DEAH AAA+ ATPase" evidence="2">
    <location>
        <begin position="140"/>
        <end position="285"/>
    </location>
</feature>
<accession>A0A494XCE6</accession>
<dbReference type="InterPro" id="IPR049945">
    <property type="entry name" value="AAA_22"/>
</dbReference>
<gene>
    <name evidence="3" type="ORF">D7S89_13170</name>
</gene>
<proteinExistence type="predicted"/>
<dbReference type="AlphaFoldDB" id="A0A494XCE6"/>
<keyword evidence="3" id="KW-0067">ATP-binding</keyword>
<dbReference type="OrthoDB" id="5593847at2"/>
<dbReference type="Pfam" id="PF13401">
    <property type="entry name" value="AAA_22"/>
    <property type="match status" value="1"/>
</dbReference>
<evidence type="ECO:0000313" key="3">
    <source>
        <dbReference type="EMBL" id="RKP48270.1"/>
    </source>
</evidence>
<keyword evidence="3" id="KW-0547">Nucleotide-binding</keyword>
<feature type="compositionally biased region" description="Basic residues" evidence="1">
    <location>
        <begin position="488"/>
        <end position="498"/>
    </location>
</feature>
<evidence type="ECO:0000259" key="2">
    <source>
        <dbReference type="Pfam" id="PF13401"/>
    </source>
</evidence>
<dbReference type="GO" id="GO:0016887">
    <property type="term" value="F:ATP hydrolysis activity"/>
    <property type="evidence" value="ECO:0007669"/>
    <property type="project" value="InterPro"/>
</dbReference>
<feature type="region of interest" description="Disordered" evidence="1">
    <location>
        <begin position="478"/>
        <end position="498"/>
    </location>
</feature>
<dbReference type="RefSeq" id="WP_121278118.1">
    <property type="nucleotide sequence ID" value="NZ_RBZV01000004.1"/>
</dbReference>
<organism evidence="3 4">
    <name type="scientific">Trinickia fusca</name>
    <dbReference type="NCBI Taxonomy" id="2419777"/>
    <lineage>
        <taxon>Bacteria</taxon>
        <taxon>Pseudomonadati</taxon>
        <taxon>Pseudomonadota</taxon>
        <taxon>Betaproteobacteria</taxon>
        <taxon>Burkholderiales</taxon>
        <taxon>Burkholderiaceae</taxon>
        <taxon>Trinickia</taxon>
    </lineage>
</organism>
<evidence type="ECO:0000256" key="1">
    <source>
        <dbReference type="SAM" id="MobiDB-lite"/>
    </source>
</evidence>
<dbReference type="SUPFAM" id="SSF52540">
    <property type="entry name" value="P-loop containing nucleoside triphosphate hydrolases"/>
    <property type="match status" value="1"/>
</dbReference>
<keyword evidence="4" id="KW-1185">Reference proteome</keyword>
<dbReference type="Proteomes" id="UP000280434">
    <property type="component" value="Unassembled WGS sequence"/>
</dbReference>
<sequence length="545" mass="61449">MNEIPYNSGPLPNCPAVEARYLPATLPEYAGNPFIEALPAMATQKQLLLTLQEYPPYAESERDRPTAERGQMISRLFDFFQPLGRHIDIGMRVDMMMRAGYRKRNPKTPELLARMQHIYRMSQGEAFDGSLLASPAPSMSMSLIGVSGMGKTRSLSRSLARYPQVIWHPKHGVYQIPWIIVECPHDGSVKQLCLSFFKKVDKVLVDTDYATRFGGKGVTTEQRLLEVAQIARLYNIGLIVFDELQHIRPAGEQGIVKMLNFFVTLVNLSEAPVVLVGTMSAQHLLQVDFRQARRGAGMGALVWPRFERDAEWDFLMKALWRYQWTKNKTDFTSEVADVFYERTQGVVDLAVKLYMLSQYRAMANKVEAVTPELMNQVADEEFKLLKPMLEALKSGDMLRIAEFDDLRPLDFEQQLAREQLLLQEKIDVIDLRRAMENDNELRRAKMVQLMRNAGMDAASAELAANVVFDTSGSDFKLPETTSEVASQRRGRPASGVKRKKTAVDIDHLPLEDLRRITSTRGSDESAYDALAMAGVICGPSAFLAA</sequence>
<dbReference type="InterPro" id="IPR027417">
    <property type="entry name" value="P-loop_NTPase"/>
</dbReference>
<dbReference type="Gene3D" id="3.40.50.300">
    <property type="entry name" value="P-loop containing nucleotide triphosphate hydrolases"/>
    <property type="match status" value="1"/>
</dbReference>
<protein>
    <submittedName>
        <fullName evidence="3">ATP-binding protein</fullName>
    </submittedName>
</protein>
<reference evidence="3 4" key="1">
    <citation type="submission" date="2018-10" db="EMBL/GenBank/DDBJ databases">
        <title>Paraburkholderia sp. 7MK8-2, isolated from soil.</title>
        <authorList>
            <person name="Gao Z.-H."/>
            <person name="Qiu L.-H."/>
        </authorList>
    </citation>
    <scope>NUCLEOTIDE SEQUENCE [LARGE SCALE GENOMIC DNA]</scope>
    <source>
        <strain evidence="3 4">7MK8-2</strain>
    </source>
</reference>